<protein>
    <submittedName>
        <fullName evidence="2">Uncharacterized protein</fullName>
    </submittedName>
</protein>
<proteinExistence type="predicted"/>
<keyword evidence="1" id="KW-0175">Coiled coil</keyword>
<dbReference type="AlphaFoldDB" id="A0A2A9HGG3"/>
<dbReference type="EMBL" id="PDJQ01000001">
    <property type="protein sequence ID" value="PFG75117.1"/>
    <property type="molecule type" value="Genomic_DNA"/>
</dbReference>
<organism evidence="2 3">
    <name type="scientific">Tepidiforma thermophila (strain KCTC 52669 / CGMCC 1.13589 / G233)</name>
    <dbReference type="NCBI Taxonomy" id="2761530"/>
    <lineage>
        <taxon>Bacteria</taxon>
        <taxon>Bacillati</taxon>
        <taxon>Chloroflexota</taxon>
        <taxon>Tepidiformia</taxon>
        <taxon>Tepidiformales</taxon>
        <taxon>Tepidiformaceae</taxon>
        <taxon>Tepidiforma</taxon>
    </lineage>
</organism>
<name>A0A2A9HGG3_TEPT2</name>
<evidence type="ECO:0000313" key="2">
    <source>
        <dbReference type="EMBL" id="PFG75117.1"/>
    </source>
</evidence>
<dbReference type="RefSeq" id="WP_098504456.1">
    <property type="nucleotide sequence ID" value="NZ_PDJQ01000001.1"/>
</dbReference>
<evidence type="ECO:0000256" key="1">
    <source>
        <dbReference type="SAM" id="Coils"/>
    </source>
</evidence>
<feature type="coiled-coil region" evidence="1">
    <location>
        <begin position="249"/>
        <end position="276"/>
    </location>
</feature>
<sequence length="452" mass="49417">MRILSISFPLPNVAIDNYNPLTAPNYNDYDALIIDPAGIDRVVREVIEEGKEFEAFDGRPVLNVPGSATVAGIAEQLRRRLEETRRLLEAGGLVVVLARPDAFQAGVVGFEGCDRYHWLPAPGGMSWSTPWLRAGEGKTVRIADEHHPMSAVLREFRSEVGWRAWFDERQAEFRRHGRPIALGGSGVPIAADFEVLGGRVVFIPAMSEAYGTPRTNLAQALVDACRQMAGVDTGAEAPYWVRSVAVPGLEQVEAELEEAAAAEAAARERLAAVRERHDALARHRGLLWKDGPGYGEAARAALQALGFAVVSRPGEPLAVQSEDVLAFVELESASGQVVEWPYIRLQRRIEAELLAGRPAPRGLIIANGYRDREPEQRSGELSEPLVRACENYRYALVTARTLFELVRRALGGADEAALLGMRRRLLNGAGLLEAPKLLGLEDEEAPETGPIF</sequence>
<accession>A0A2A9HGG3</accession>
<keyword evidence="3" id="KW-1185">Reference proteome</keyword>
<reference evidence="2 3" key="1">
    <citation type="submission" date="2017-09" db="EMBL/GenBank/DDBJ databases">
        <title>Sequencing the genomes of two abundant thermophiles in Great Basin hot springs: Thermocrinis jamiesonii and novel Chloroflexi Thermoflexus hugenholtzii.</title>
        <authorList>
            <person name="Hedlund B."/>
        </authorList>
    </citation>
    <scope>NUCLEOTIDE SEQUENCE [LARGE SCALE GENOMIC DNA]</scope>
    <source>
        <strain evidence="2 3">G233</strain>
    </source>
</reference>
<evidence type="ECO:0000313" key="3">
    <source>
        <dbReference type="Proteomes" id="UP000223071"/>
    </source>
</evidence>
<comment type="caution">
    <text evidence="2">The sequence shown here is derived from an EMBL/GenBank/DDBJ whole genome shotgun (WGS) entry which is preliminary data.</text>
</comment>
<gene>
    <name evidence="2" type="ORF">A9A59_2383</name>
</gene>
<dbReference type="Proteomes" id="UP000223071">
    <property type="component" value="Unassembled WGS sequence"/>
</dbReference>